<dbReference type="PANTHER" id="PTHR42855">
    <property type="entry name" value="ABC TRANSPORTER ATP-BINDING SUBUNIT"/>
    <property type="match status" value="1"/>
</dbReference>
<dbReference type="CDD" id="cd03221">
    <property type="entry name" value="ABCF_EF-3"/>
    <property type="match status" value="2"/>
</dbReference>
<feature type="coiled-coil region" evidence="3">
    <location>
        <begin position="523"/>
        <end position="573"/>
    </location>
</feature>
<feature type="domain" description="ABC transporter" evidence="6">
    <location>
        <begin position="5"/>
        <end position="209"/>
    </location>
</feature>
<keyword evidence="8" id="KW-1185">Reference proteome</keyword>
<proteinExistence type="predicted"/>
<dbReference type="PROSITE" id="PS50206">
    <property type="entry name" value="RHODANESE_3"/>
    <property type="match status" value="1"/>
</dbReference>
<keyword evidence="2 7" id="KW-0067">ATP-binding</keyword>
<evidence type="ECO:0000313" key="7">
    <source>
        <dbReference type="EMBL" id="KJE76142.1"/>
    </source>
</evidence>
<dbReference type="PANTHER" id="PTHR42855:SF1">
    <property type="entry name" value="ABC TRANSPORTER DOMAIN-CONTAINING PROTEIN"/>
    <property type="match status" value="1"/>
</dbReference>
<dbReference type="InterPro" id="IPR017871">
    <property type="entry name" value="ABC_transporter-like_CS"/>
</dbReference>
<feature type="domain" description="Rhodanese" evidence="5">
    <location>
        <begin position="174"/>
        <end position="206"/>
    </location>
</feature>
<dbReference type="PATRIC" id="fig|1121877.4.peg.2366"/>
<dbReference type="SUPFAM" id="SSF52540">
    <property type="entry name" value="P-loop containing nucleoside triphosphate hydrolases"/>
    <property type="match status" value="2"/>
</dbReference>
<dbReference type="GeneID" id="78373199"/>
<dbReference type="OrthoDB" id="3169603at2"/>
<dbReference type="SMART" id="SM00382">
    <property type="entry name" value="AAA"/>
    <property type="match status" value="2"/>
</dbReference>
<dbReference type="InterPro" id="IPR051309">
    <property type="entry name" value="ABCF_ATPase"/>
</dbReference>
<evidence type="ECO:0000256" key="4">
    <source>
        <dbReference type="SAM" id="MobiDB-lite"/>
    </source>
</evidence>
<dbReference type="InterPro" id="IPR001763">
    <property type="entry name" value="Rhodanese-like_dom"/>
</dbReference>
<organism evidence="7 8">
    <name type="scientific">Ferrimicrobium acidiphilum DSM 19497</name>
    <dbReference type="NCBI Taxonomy" id="1121877"/>
    <lineage>
        <taxon>Bacteria</taxon>
        <taxon>Bacillati</taxon>
        <taxon>Actinomycetota</taxon>
        <taxon>Acidimicrobiia</taxon>
        <taxon>Acidimicrobiales</taxon>
        <taxon>Acidimicrobiaceae</taxon>
        <taxon>Ferrimicrobium</taxon>
    </lineage>
</organism>
<dbReference type="eggNOG" id="COG0488">
    <property type="taxonomic scope" value="Bacteria"/>
</dbReference>
<dbReference type="GO" id="GO:0016887">
    <property type="term" value="F:ATP hydrolysis activity"/>
    <property type="evidence" value="ECO:0007669"/>
    <property type="project" value="InterPro"/>
</dbReference>
<evidence type="ECO:0000256" key="3">
    <source>
        <dbReference type="SAM" id="Coils"/>
    </source>
</evidence>
<dbReference type="EMBL" id="JXUW01000021">
    <property type="protein sequence ID" value="KJE76142.1"/>
    <property type="molecule type" value="Genomic_DNA"/>
</dbReference>
<dbReference type="InterPro" id="IPR003593">
    <property type="entry name" value="AAA+_ATPase"/>
</dbReference>
<keyword evidence="1" id="KW-0547">Nucleotide-binding</keyword>
<gene>
    <name evidence="7" type="primary">yjjK</name>
    <name evidence="7" type="ORF">FEAC_21250</name>
</gene>
<dbReference type="STRING" id="1121877.FEAC_21250"/>
<dbReference type="Pfam" id="PF00005">
    <property type="entry name" value="ABC_tran"/>
    <property type="match status" value="2"/>
</dbReference>
<dbReference type="InterPro" id="IPR027417">
    <property type="entry name" value="P-loop_NTPase"/>
</dbReference>
<feature type="region of interest" description="Disordered" evidence="4">
    <location>
        <begin position="486"/>
        <end position="516"/>
    </location>
</feature>
<dbReference type="PROSITE" id="PS00211">
    <property type="entry name" value="ABC_TRANSPORTER_1"/>
    <property type="match status" value="1"/>
</dbReference>
<dbReference type="Proteomes" id="UP000032336">
    <property type="component" value="Unassembled WGS sequence"/>
</dbReference>
<dbReference type="Gene3D" id="3.40.50.300">
    <property type="entry name" value="P-loop containing nucleotide triphosphate hydrolases"/>
    <property type="match status" value="3"/>
</dbReference>
<evidence type="ECO:0000256" key="1">
    <source>
        <dbReference type="ARBA" id="ARBA00022741"/>
    </source>
</evidence>
<evidence type="ECO:0000259" key="6">
    <source>
        <dbReference type="PROSITE" id="PS50893"/>
    </source>
</evidence>
<dbReference type="InterPro" id="IPR003439">
    <property type="entry name" value="ABC_transporter-like_ATP-bd"/>
</dbReference>
<reference evidence="7 8" key="1">
    <citation type="submission" date="2015-01" db="EMBL/GenBank/DDBJ databases">
        <title>Draft genome of the acidophilic iron oxidizer Ferrimicrobium acidiphilum strain T23.</title>
        <authorList>
            <person name="Poehlein A."/>
            <person name="Eisen S."/>
            <person name="Schloemann M."/>
            <person name="Johnson B.D."/>
            <person name="Daniel R."/>
            <person name="Muehling M."/>
        </authorList>
    </citation>
    <scope>NUCLEOTIDE SEQUENCE [LARGE SCALE GENOMIC DNA]</scope>
    <source>
        <strain evidence="7 8">T23</strain>
    </source>
</reference>
<keyword evidence="3" id="KW-0175">Coiled coil</keyword>
<feature type="compositionally biased region" description="Polar residues" evidence="4">
    <location>
        <begin position="492"/>
        <end position="504"/>
    </location>
</feature>
<dbReference type="PROSITE" id="PS50893">
    <property type="entry name" value="ABC_TRANSPORTER_2"/>
    <property type="match status" value="2"/>
</dbReference>
<dbReference type="RefSeq" id="WP_052566193.1">
    <property type="nucleotide sequence ID" value="NZ_JQKF01000038.1"/>
</dbReference>
<feature type="domain" description="ABC transporter" evidence="6">
    <location>
        <begin position="275"/>
        <end position="490"/>
    </location>
</feature>
<comment type="caution">
    <text evidence="7">The sequence shown here is derived from an EMBL/GenBank/DDBJ whole genome shotgun (WGS) entry which is preliminary data.</text>
</comment>
<evidence type="ECO:0000256" key="2">
    <source>
        <dbReference type="ARBA" id="ARBA00022840"/>
    </source>
</evidence>
<evidence type="ECO:0000313" key="8">
    <source>
        <dbReference type="Proteomes" id="UP000032336"/>
    </source>
</evidence>
<name>A0A0D8FV61_9ACTN</name>
<sequence length="587" mass="64429">MTILVDAANIAVSRSDRVLFSNLSITISDGDRLGVVGINGTGKSTLLRVLAGTQSPEAGEVRRGKGVVINLLDQQDNLPDASVRELVGTGWESEAILDRLGMMTSIDMKISELSGGQVKRVALARVLSKPGDLLILDEPTNHLDLAAVTWLEAWLARFPGAVVLVSHDRYLLDRVTNRMLELDRGQAYLHNGGYAAYLAAGIEREVQAETQDSIRRNLARRELAWLRRGAKARTRKPQARIDAAKQLIETRPQQAARVGAIDLGFDTPRLGSKVIELQEVGFRFPKSQLPTFSNVTLSLDPRERLGIVGPNGAGKTTLLEILAGLRPPTSGSVDSGTTTRIGYYAQHGPDLDPTARVRDVVAGPHRIAGDPSDIRLMERFWFTGELPWATVGTLSGGERRRLQLLTVLAARPNVLLLDEPTNDLDLDTMRALEDYLEDWPGALVTVSHDRTFLDRVTDRILICADREVKSIPGGLTAWIAMASTRPNRDSGPLTSGPSNRQSAPQARATPARKRSASTVRFRLQKLEATIDRLTHERNRLTLAFEGVTDHEALTKLGIELAHCQAELESAEDEWLTLTTEHDQNSHS</sequence>
<evidence type="ECO:0000259" key="5">
    <source>
        <dbReference type="PROSITE" id="PS50206"/>
    </source>
</evidence>
<dbReference type="AlphaFoldDB" id="A0A0D8FV61"/>
<protein>
    <submittedName>
        <fullName evidence="7">Putative ABC transporter ATP-binding protein YjjK</fullName>
    </submittedName>
</protein>
<accession>A0A0D8FV61</accession>
<dbReference type="GO" id="GO:0005524">
    <property type="term" value="F:ATP binding"/>
    <property type="evidence" value="ECO:0007669"/>
    <property type="project" value="UniProtKB-KW"/>
</dbReference>